<evidence type="ECO:0000256" key="3">
    <source>
        <dbReference type="ARBA" id="ARBA00009047"/>
    </source>
</evidence>
<evidence type="ECO:0000256" key="10">
    <source>
        <dbReference type="ARBA" id="ARBA00041109"/>
    </source>
</evidence>
<evidence type="ECO:0000256" key="5">
    <source>
        <dbReference type="ARBA" id="ARBA00022475"/>
    </source>
</evidence>
<keyword evidence="8 11" id="KW-1133">Transmembrane helix</keyword>
<evidence type="ECO:0000256" key="8">
    <source>
        <dbReference type="ARBA" id="ARBA00022989"/>
    </source>
</evidence>
<dbReference type="CDD" id="cd06261">
    <property type="entry name" value="TM_PBP2"/>
    <property type="match status" value="1"/>
</dbReference>
<dbReference type="PANTHER" id="PTHR32243">
    <property type="entry name" value="MALTOSE TRANSPORT SYSTEM PERMEASE-RELATED"/>
    <property type="match status" value="1"/>
</dbReference>
<feature type="transmembrane region" description="Helical" evidence="11">
    <location>
        <begin position="24"/>
        <end position="47"/>
    </location>
</feature>
<keyword evidence="14" id="KW-1185">Reference proteome</keyword>
<dbReference type="InterPro" id="IPR000515">
    <property type="entry name" value="MetI-like"/>
</dbReference>
<protein>
    <recommendedName>
        <fullName evidence="10">Maltose/maltodextrin transport system permease protein MalG</fullName>
    </recommendedName>
</protein>
<keyword evidence="9 11" id="KW-0472">Membrane</keyword>
<dbReference type="Proteomes" id="UP001461341">
    <property type="component" value="Chromosome"/>
</dbReference>
<dbReference type="PROSITE" id="PS50928">
    <property type="entry name" value="ABC_TM1"/>
    <property type="match status" value="1"/>
</dbReference>
<dbReference type="EMBL" id="CP121689">
    <property type="protein sequence ID" value="WZL77090.1"/>
    <property type="molecule type" value="Genomic_DNA"/>
</dbReference>
<evidence type="ECO:0000256" key="11">
    <source>
        <dbReference type="RuleBase" id="RU363032"/>
    </source>
</evidence>
<evidence type="ECO:0000256" key="1">
    <source>
        <dbReference type="ARBA" id="ARBA00002264"/>
    </source>
</evidence>
<evidence type="ECO:0000259" key="12">
    <source>
        <dbReference type="PROSITE" id="PS50928"/>
    </source>
</evidence>
<feature type="transmembrane region" description="Helical" evidence="11">
    <location>
        <begin position="128"/>
        <end position="151"/>
    </location>
</feature>
<dbReference type="RefSeq" id="WP_369019256.1">
    <property type="nucleotide sequence ID" value="NZ_CP121689.1"/>
</dbReference>
<keyword evidence="6" id="KW-0762">Sugar transport</keyword>
<name>A0ABZ2YDM2_9BACT</name>
<dbReference type="PANTHER" id="PTHR32243:SF50">
    <property type="entry name" value="MALTOSE_MALTODEXTRIN TRANSPORT SYSTEM PERMEASE PROTEIN MALG"/>
    <property type="match status" value="1"/>
</dbReference>
<evidence type="ECO:0000256" key="4">
    <source>
        <dbReference type="ARBA" id="ARBA00022448"/>
    </source>
</evidence>
<feature type="transmembrane region" description="Helical" evidence="11">
    <location>
        <begin position="68"/>
        <end position="93"/>
    </location>
</feature>
<comment type="function">
    <text evidence="1">Part of the ABC transporter complex MalEFGK involved in maltose/maltodextrin import. Probably responsible for the translocation of the substrate across the membrane.</text>
</comment>
<keyword evidence="4 11" id="KW-0813">Transport</keyword>
<comment type="similarity">
    <text evidence="3">Belongs to the binding-protein-dependent transport system permease family. MalFG subfamily.</text>
</comment>
<evidence type="ECO:0000313" key="14">
    <source>
        <dbReference type="Proteomes" id="UP001461341"/>
    </source>
</evidence>
<evidence type="ECO:0000256" key="7">
    <source>
        <dbReference type="ARBA" id="ARBA00022692"/>
    </source>
</evidence>
<evidence type="ECO:0000256" key="6">
    <source>
        <dbReference type="ARBA" id="ARBA00022597"/>
    </source>
</evidence>
<reference evidence="13 14" key="1">
    <citation type="submission" date="2023-03" db="EMBL/GenBank/DDBJ databases">
        <title>Novel Species.</title>
        <authorList>
            <person name="Ma S."/>
        </authorList>
    </citation>
    <scope>NUCLEOTIDE SEQUENCE [LARGE SCALE GENOMIC DNA]</scope>
    <source>
        <strain evidence="13 14">B11</strain>
    </source>
</reference>
<comment type="subcellular location">
    <subcellularLocation>
        <location evidence="2 11">Cell membrane</location>
        <topology evidence="2 11">Multi-pass membrane protein</topology>
    </subcellularLocation>
</comment>
<dbReference type="Gene3D" id="1.10.3720.10">
    <property type="entry name" value="MetI-like"/>
    <property type="match status" value="1"/>
</dbReference>
<evidence type="ECO:0000256" key="2">
    <source>
        <dbReference type="ARBA" id="ARBA00004651"/>
    </source>
</evidence>
<accession>A0ABZ2YDM2</accession>
<dbReference type="InterPro" id="IPR035906">
    <property type="entry name" value="MetI-like_sf"/>
</dbReference>
<dbReference type="SUPFAM" id="SSF161098">
    <property type="entry name" value="MetI-like"/>
    <property type="match status" value="1"/>
</dbReference>
<evidence type="ECO:0000256" key="9">
    <source>
        <dbReference type="ARBA" id="ARBA00023136"/>
    </source>
</evidence>
<evidence type="ECO:0000313" key="13">
    <source>
        <dbReference type="EMBL" id="WZL77090.1"/>
    </source>
</evidence>
<keyword evidence="7 11" id="KW-0812">Transmembrane</keyword>
<proteinExistence type="inferred from homology"/>
<keyword evidence="5" id="KW-1003">Cell membrane</keyword>
<dbReference type="InterPro" id="IPR050901">
    <property type="entry name" value="BP-dep_ABC_trans_perm"/>
</dbReference>
<organism evidence="13 14">
    <name type="scientific">Thermatribacter velox</name>
    <dbReference type="NCBI Taxonomy" id="3039681"/>
    <lineage>
        <taxon>Bacteria</taxon>
        <taxon>Pseudomonadati</taxon>
        <taxon>Atribacterota</taxon>
        <taxon>Atribacteria</taxon>
        <taxon>Atribacterales</taxon>
        <taxon>Thermatribacteraceae</taxon>
        <taxon>Thermatribacter</taxon>
    </lineage>
</organism>
<feature type="domain" description="ABC transmembrane type-1" evidence="12">
    <location>
        <begin position="1"/>
        <end position="146"/>
    </location>
</feature>
<sequence length="161" mass="18090">MFPPVALAMPFFILFNVLQLLDNVLSLIIVYSVMNLPIVTWIVKEFFSDLPKELEEAALVDGCSRWKALFTILMPLAIPGIAVSFLFSFIFSWNEFLIALTLTFENAKTLPLQMAGLTTLRGPQYWDIAASSLVIMIPPLLVTIFANRYIIRGLTFGAVKQ</sequence>
<gene>
    <name evidence="13" type="ORF">QBE54_05085</name>
</gene>
<dbReference type="Pfam" id="PF00528">
    <property type="entry name" value="BPD_transp_1"/>
    <property type="match status" value="1"/>
</dbReference>